<evidence type="ECO:0000313" key="2">
    <source>
        <dbReference type="Proteomes" id="UP000664940"/>
    </source>
</evidence>
<comment type="caution">
    <text evidence="1">The sequence shown here is derived from an EMBL/GenBank/DDBJ whole genome shotgun (WGS) entry which is preliminary data.</text>
</comment>
<sequence length="149" mass="16615">MCAGLRLGCKDSSGNNYFLLSFKKKNPTETGITPLCRASHCHFQSRDGCEWPGCRLSHSTRLGLGLQVTSRYQYQYWYLPARASAGPVEGARLVPRGRQRDGPLLPLTGGCVGTIPHRLGWEFPSPWWVQDFLLLQPGSCLSLKKKNHA</sequence>
<dbReference type="AlphaFoldDB" id="A0A834DG21"/>
<reference evidence="1 2" key="1">
    <citation type="journal article" date="2020" name="Nature">
        <title>Six reference-quality genomes reveal evolution of bat adaptations.</title>
        <authorList>
            <person name="Jebb D."/>
            <person name="Huang Z."/>
            <person name="Pippel M."/>
            <person name="Hughes G.M."/>
            <person name="Lavrichenko K."/>
            <person name="Devanna P."/>
            <person name="Winkler S."/>
            <person name="Jermiin L.S."/>
            <person name="Skirmuntt E.C."/>
            <person name="Katzourakis A."/>
            <person name="Burkitt-Gray L."/>
            <person name="Ray D.A."/>
            <person name="Sullivan K.A.M."/>
            <person name="Roscito J.G."/>
            <person name="Kirilenko B.M."/>
            <person name="Davalos L.M."/>
            <person name="Corthals A.P."/>
            <person name="Power M.L."/>
            <person name="Jones G."/>
            <person name="Ransome R.D."/>
            <person name="Dechmann D.K.N."/>
            <person name="Locatelli A.G."/>
            <person name="Puechmaille S.J."/>
            <person name="Fedrigo O."/>
            <person name="Jarvis E.D."/>
            <person name="Hiller M."/>
            <person name="Vernes S.C."/>
            <person name="Myers E.W."/>
            <person name="Teeling E.C."/>
        </authorList>
    </citation>
    <scope>NUCLEOTIDE SEQUENCE [LARGE SCALE GENOMIC DNA]</scope>
    <source>
        <strain evidence="1">Bat1K_MPI-CBG_1</strain>
    </source>
</reference>
<dbReference type="EMBL" id="JABVXQ010000013">
    <property type="protein sequence ID" value="KAF6081955.1"/>
    <property type="molecule type" value="Genomic_DNA"/>
</dbReference>
<name>A0A834DG21_9CHIR</name>
<proteinExistence type="predicted"/>
<organism evidence="1 2">
    <name type="scientific">Phyllostomus discolor</name>
    <name type="common">pale spear-nosed bat</name>
    <dbReference type="NCBI Taxonomy" id="89673"/>
    <lineage>
        <taxon>Eukaryota</taxon>
        <taxon>Metazoa</taxon>
        <taxon>Chordata</taxon>
        <taxon>Craniata</taxon>
        <taxon>Vertebrata</taxon>
        <taxon>Euteleostomi</taxon>
        <taxon>Mammalia</taxon>
        <taxon>Eutheria</taxon>
        <taxon>Laurasiatheria</taxon>
        <taxon>Chiroptera</taxon>
        <taxon>Yangochiroptera</taxon>
        <taxon>Phyllostomidae</taxon>
        <taxon>Phyllostominae</taxon>
        <taxon>Phyllostomus</taxon>
    </lineage>
</organism>
<dbReference type="Proteomes" id="UP000664940">
    <property type="component" value="Unassembled WGS sequence"/>
</dbReference>
<accession>A0A834DG21</accession>
<gene>
    <name evidence="1" type="ORF">HJG60_008931</name>
</gene>
<evidence type="ECO:0000313" key="1">
    <source>
        <dbReference type="EMBL" id="KAF6081955.1"/>
    </source>
</evidence>
<protein>
    <submittedName>
        <fullName evidence="1">Uncharacterized protein</fullName>
    </submittedName>
</protein>